<comment type="caution">
    <text evidence="14">The sequence shown here is derived from an EMBL/GenBank/DDBJ whole genome shotgun (WGS) entry which is preliminary data.</text>
</comment>
<dbReference type="GO" id="GO:0000978">
    <property type="term" value="F:RNA polymerase II cis-regulatory region sequence-specific DNA binding"/>
    <property type="evidence" value="ECO:0007669"/>
    <property type="project" value="TreeGrafter"/>
</dbReference>
<feature type="region of interest" description="Disordered" evidence="12">
    <location>
        <begin position="548"/>
        <end position="616"/>
    </location>
</feature>
<feature type="domain" description="C2H2-type" evidence="13">
    <location>
        <begin position="305"/>
        <end position="333"/>
    </location>
</feature>
<dbReference type="GO" id="GO:0000981">
    <property type="term" value="F:DNA-binding transcription factor activity, RNA polymerase II-specific"/>
    <property type="evidence" value="ECO:0007669"/>
    <property type="project" value="TreeGrafter"/>
</dbReference>
<keyword evidence="4" id="KW-0677">Repeat</keyword>
<keyword evidence="9" id="KW-0804">Transcription</keyword>
<keyword evidence="8" id="KW-0238">DNA-binding</keyword>
<comment type="similarity">
    <text evidence="2">Belongs to the krueppel C2H2-type zinc-finger protein family.</text>
</comment>
<dbReference type="EMBL" id="BFAA01023293">
    <property type="protein sequence ID" value="GCB82197.1"/>
    <property type="molecule type" value="Genomic_DNA"/>
</dbReference>
<feature type="domain" description="C2H2-type" evidence="13">
    <location>
        <begin position="378"/>
        <end position="405"/>
    </location>
</feature>
<keyword evidence="6" id="KW-0862">Zinc</keyword>
<evidence type="ECO:0000256" key="5">
    <source>
        <dbReference type="ARBA" id="ARBA00022771"/>
    </source>
</evidence>
<dbReference type="SMART" id="SM00355">
    <property type="entry name" value="ZnF_C2H2"/>
    <property type="match status" value="7"/>
</dbReference>
<dbReference type="PROSITE" id="PS00028">
    <property type="entry name" value="ZINC_FINGER_C2H2_1"/>
    <property type="match status" value="5"/>
</dbReference>
<feature type="non-terminal residue" evidence="14">
    <location>
        <position position="1"/>
    </location>
</feature>
<reference evidence="14 15" key="1">
    <citation type="journal article" date="2018" name="Nat. Ecol. Evol.">
        <title>Shark genomes provide insights into elasmobranch evolution and the origin of vertebrates.</title>
        <authorList>
            <person name="Hara Y"/>
            <person name="Yamaguchi K"/>
            <person name="Onimaru K"/>
            <person name="Kadota M"/>
            <person name="Koyanagi M"/>
            <person name="Keeley SD"/>
            <person name="Tatsumi K"/>
            <person name="Tanaka K"/>
            <person name="Motone F"/>
            <person name="Kageyama Y"/>
            <person name="Nozu R"/>
            <person name="Adachi N"/>
            <person name="Nishimura O"/>
            <person name="Nakagawa R"/>
            <person name="Tanegashima C"/>
            <person name="Kiyatake I"/>
            <person name="Matsumoto R"/>
            <person name="Murakumo K"/>
            <person name="Nishida K"/>
            <person name="Terakita A"/>
            <person name="Kuratani S"/>
            <person name="Sato K"/>
            <person name="Hyodo S Kuraku.S."/>
        </authorList>
    </citation>
    <scope>NUCLEOTIDE SEQUENCE [LARGE SCALE GENOMIC DNA]</scope>
</reference>
<dbReference type="Proteomes" id="UP000288216">
    <property type="component" value="Unassembled WGS sequence"/>
</dbReference>
<sequence length="652" mass="71084">GISLSFFKEGVSPLRAPSLRGHLSITDTPSKQEMEEVVSPCEVPILAPGASGPSSLQGAVDLALGIREPYDVNDLDSLWPEGGMDVSELDYEELDLQRFFNGPSLGLTSPGQLGQAEGGRSRKFPCAVCGKRFRFNSILSLHMRIHTGEKPFKCPYCEHRAAQKGNLKIHLRTHRPGGGSDGRGLIRPSEENRLLLELEERASLRERRGQGAGTVMTAAGPPPTQGNWPEARSGPKLEEEEEEEGEEEEEVEGEEPPAAATTPGVEEGEGATPPAPAGFRCDFCKGKFKKAEELERHARILHRPYKCTLCPFAAALEERLVEHMEEAHLAPGPCQAPEEPSLPPPPSPAFRCQVCGQGFTQSWFLKGHMRKHKNSFDHGCQVCGRRFKEPWFLKNHMKVHLNKLGLRLTPHGSERRRGGAITAAAGAPRPRGTAAWEPGLLAYNAFYSGLLLAAGPRLEAGGGSLLARGNDRRAAPGPLREEGVGGGLKPEKRALLGFLDLAVPGGGNCIERLQAAAQAADANHGGPHLWQLVSQGLARDRALLSRDLEEEEEEEQEEAAWRKKQQQQQHLSRMLGLPWRKSLPLPPAAAQTQNGGSGPSERRGGDGGQERSTTCPSCGRVFRTYQQVVVHARVHRKGRTADSDLWWRVPLA</sequence>
<dbReference type="SUPFAM" id="SSF57667">
    <property type="entry name" value="beta-beta-alpha zinc fingers"/>
    <property type="match status" value="2"/>
</dbReference>
<dbReference type="PROSITE" id="PS50157">
    <property type="entry name" value="ZINC_FINGER_C2H2_2"/>
    <property type="match status" value="7"/>
</dbReference>
<organism evidence="14 15">
    <name type="scientific">Scyliorhinus torazame</name>
    <name type="common">Cloudy catshark</name>
    <name type="synonym">Catulus torazame</name>
    <dbReference type="NCBI Taxonomy" id="75743"/>
    <lineage>
        <taxon>Eukaryota</taxon>
        <taxon>Metazoa</taxon>
        <taxon>Chordata</taxon>
        <taxon>Craniata</taxon>
        <taxon>Vertebrata</taxon>
        <taxon>Chondrichthyes</taxon>
        <taxon>Elasmobranchii</taxon>
        <taxon>Galeomorphii</taxon>
        <taxon>Galeoidea</taxon>
        <taxon>Carcharhiniformes</taxon>
        <taxon>Scyliorhinidae</taxon>
        <taxon>Scyliorhinus</taxon>
    </lineage>
</organism>
<feature type="region of interest" description="Disordered" evidence="12">
    <location>
        <begin position="206"/>
        <end position="276"/>
    </location>
</feature>
<dbReference type="FunFam" id="3.30.160.60:FF:000478">
    <property type="entry name" value="Zinc finger protein 133"/>
    <property type="match status" value="1"/>
</dbReference>
<feature type="domain" description="C2H2-type" evidence="13">
    <location>
        <begin position="124"/>
        <end position="151"/>
    </location>
</feature>
<dbReference type="OrthoDB" id="6077919at2759"/>
<keyword evidence="15" id="KW-1185">Reference proteome</keyword>
<evidence type="ECO:0000256" key="11">
    <source>
        <dbReference type="PROSITE-ProRule" id="PRU00042"/>
    </source>
</evidence>
<keyword evidence="7" id="KW-0805">Transcription regulation</keyword>
<protein>
    <recommendedName>
        <fullName evidence="13">C2H2-type domain-containing protein</fullName>
    </recommendedName>
</protein>
<dbReference type="PANTHER" id="PTHR45925">
    <property type="entry name" value="ZINC FINGER PROTEIN"/>
    <property type="match status" value="1"/>
</dbReference>
<keyword evidence="5 11" id="KW-0863">Zinc-finger</keyword>
<feature type="domain" description="C2H2-type" evidence="13">
    <location>
        <begin position="152"/>
        <end position="174"/>
    </location>
</feature>
<evidence type="ECO:0000256" key="9">
    <source>
        <dbReference type="ARBA" id="ARBA00023163"/>
    </source>
</evidence>
<feature type="domain" description="C2H2-type" evidence="13">
    <location>
        <begin position="279"/>
        <end position="307"/>
    </location>
</feature>
<dbReference type="FunFam" id="3.30.160.60:FF:001038">
    <property type="entry name" value="Zinc finger protein 217"/>
    <property type="match status" value="1"/>
</dbReference>
<dbReference type="InterPro" id="IPR051967">
    <property type="entry name" value="Krueppel_C2H2-ZF"/>
</dbReference>
<dbReference type="AlphaFoldDB" id="A0A401QA54"/>
<evidence type="ECO:0000256" key="2">
    <source>
        <dbReference type="ARBA" id="ARBA00006991"/>
    </source>
</evidence>
<dbReference type="Gene3D" id="3.30.160.60">
    <property type="entry name" value="Classic Zinc Finger"/>
    <property type="match status" value="4"/>
</dbReference>
<name>A0A401QA54_SCYTO</name>
<feature type="compositionally biased region" description="Acidic residues" evidence="12">
    <location>
        <begin position="238"/>
        <end position="255"/>
    </location>
</feature>
<dbReference type="InterPro" id="IPR036236">
    <property type="entry name" value="Znf_C2H2_sf"/>
</dbReference>
<evidence type="ECO:0000256" key="8">
    <source>
        <dbReference type="ARBA" id="ARBA00023125"/>
    </source>
</evidence>
<evidence type="ECO:0000259" key="13">
    <source>
        <dbReference type="PROSITE" id="PS50157"/>
    </source>
</evidence>
<feature type="compositionally biased region" description="Basic and acidic residues" evidence="12">
    <location>
        <begin position="600"/>
        <end position="609"/>
    </location>
</feature>
<evidence type="ECO:0000256" key="7">
    <source>
        <dbReference type="ARBA" id="ARBA00023015"/>
    </source>
</evidence>
<evidence type="ECO:0000313" key="15">
    <source>
        <dbReference type="Proteomes" id="UP000288216"/>
    </source>
</evidence>
<feature type="compositionally biased region" description="Acidic residues" evidence="12">
    <location>
        <begin position="548"/>
        <end position="558"/>
    </location>
</feature>
<dbReference type="GO" id="GO:0008270">
    <property type="term" value="F:zinc ion binding"/>
    <property type="evidence" value="ECO:0007669"/>
    <property type="project" value="UniProtKB-KW"/>
</dbReference>
<evidence type="ECO:0000256" key="3">
    <source>
        <dbReference type="ARBA" id="ARBA00022723"/>
    </source>
</evidence>
<accession>A0A401QA54</accession>
<dbReference type="PANTHER" id="PTHR45925:SF1">
    <property type="entry name" value="ZINC FINGER PROTEIN 219"/>
    <property type="match status" value="1"/>
</dbReference>
<proteinExistence type="inferred from homology"/>
<evidence type="ECO:0000256" key="10">
    <source>
        <dbReference type="ARBA" id="ARBA00023242"/>
    </source>
</evidence>
<feature type="domain" description="C2H2-type" evidence="13">
    <location>
        <begin position="350"/>
        <end position="377"/>
    </location>
</feature>
<evidence type="ECO:0000313" key="14">
    <source>
        <dbReference type="EMBL" id="GCB82197.1"/>
    </source>
</evidence>
<evidence type="ECO:0000256" key="4">
    <source>
        <dbReference type="ARBA" id="ARBA00022737"/>
    </source>
</evidence>
<dbReference type="Pfam" id="PF00096">
    <property type="entry name" value="zf-C2H2"/>
    <property type="match status" value="5"/>
</dbReference>
<keyword evidence="10" id="KW-0539">Nucleus</keyword>
<feature type="non-terminal residue" evidence="14">
    <location>
        <position position="652"/>
    </location>
</feature>
<evidence type="ECO:0000256" key="12">
    <source>
        <dbReference type="SAM" id="MobiDB-lite"/>
    </source>
</evidence>
<dbReference type="GO" id="GO:0005634">
    <property type="term" value="C:nucleus"/>
    <property type="evidence" value="ECO:0007669"/>
    <property type="project" value="UniProtKB-SubCell"/>
</dbReference>
<evidence type="ECO:0000256" key="6">
    <source>
        <dbReference type="ARBA" id="ARBA00022833"/>
    </source>
</evidence>
<dbReference type="STRING" id="75743.A0A401QA54"/>
<gene>
    <name evidence="14" type="ORF">scyTo_0022629</name>
</gene>
<feature type="compositionally biased region" description="Low complexity" evidence="12">
    <location>
        <begin position="256"/>
        <end position="265"/>
    </location>
</feature>
<evidence type="ECO:0000256" key="1">
    <source>
        <dbReference type="ARBA" id="ARBA00004123"/>
    </source>
</evidence>
<feature type="domain" description="C2H2-type" evidence="13">
    <location>
        <begin position="613"/>
        <end position="640"/>
    </location>
</feature>
<dbReference type="FunFam" id="3.30.160.60:FF:000075">
    <property type="entry name" value="Putative zinc finger protein 536"/>
    <property type="match status" value="1"/>
</dbReference>
<dbReference type="OMA" id="HEYSLMA"/>
<dbReference type="InterPro" id="IPR013087">
    <property type="entry name" value="Znf_C2H2_type"/>
</dbReference>
<comment type="subcellular location">
    <subcellularLocation>
        <location evidence="1">Nucleus</location>
    </subcellularLocation>
</comment>
<keyword evidence="3" id="KW-0479">Metal-binding</keyword>